<proteinExistence type="predicted"/>
<feature type="transmembrane region" description="Helical" evidence="9">
    <location>
        <begin position="30"/>
        <end position="49"/>
    </location>
</feature>
<dbReference type="GO" id="GO:0015297">
    <property type="term" value="F:antiporter activity"/>
    <property type="evidence" value="ECO:0007669"/>
    <property type="project" value="UniProtKB-KW"/>
</dbReference>
<dbReference type="NCBIfam" id="NF003716">
    <property type="entry name" value="PRK05326.1-3"/>
    <property type="match status" value="1"/>
</dbReference>
<dbReference type="GO" id="GO:1902600">
    <property type="term" value="P:proton transmembrane transport"/>
    <property type="evidence" value="ECO:0007669"/>
    <property type="project" value="InterPro"/>
</dbReference>
<feature type="transmembrane region" description="Helical" evidence="9">
    <location>
        <begin position="91"/>
        <end position="111"/>
    </location>
</feature>
<gene>
    <name evidence="11" type="primary">nhaP_5</name>
    <name evidence="11" type="ORF">SDC9_44753</name>
</gene>
<feature type="domain" description="RCK C-terminal" evidence="10">
    <location>
        <begin position="404"/>
        <end position="486"/>
    </location>
</feature>
<name>A0A644W4P0_9ZZZZ</name>
<feature type="transmembrane region" description="Helical" evidence="9">
    <location>
        <begin position="367"/>
        <end position="390"/>
    </location>
</feature>
<keyword evidence="3" id="KW-0050">Antiport</keyword>
<keyword evidence="4" id="KW-1003">Cell membrane</keyword>
<dbReference type="Gene3D" id="3.30.70.1450">
    <property type="entry name" value="Regulator of K+ conductance, C-terminal domain"/>
    <property type="match status" value="1"/>
</dbReference>
<feature type="transmembrane region" description="Helical" evidence="9">
    <location>
        <begin position="335"/>
        <end position="355"/>
    </location>
</feature>
<keyword evidence="5 9" id="KW-0812">Transmembrane</keyword>
<evidence type="ECO:0000259" key="10">
    <source>
        <dbReference type="PROSITE" id="PS51202"/>
    </source>
</evidence>
<keyword evidence="2" id="KW-0813">Transport</keyword>
<organism evidence="11">
    <name type="scientific">bioreactor metagenome</name>
    <dbReference type="NCBI Taxonomy" id="1076179"/>
    <lineage>
        <taxon>unclassified sequences</taxon>
        <taxon>metagenomes</taxon>
        <taxon>ecological metagenomes</taxon>
    </lineage>
</organism>
<evidence type="ECO:0000256" key="2">
    <source>
        <dbReference type="ARBA" id="ARBA00022448"/>
    </source>
</evidence>
<keyword evidence="7" id="KW-0406">Ion transport</keyword>
<dbReference type="PANTHER" id="PTHR32507">
    <property type="entry name" value="NA(+)/H(+) ANTIPORTER 1"/>
    <property type="match status" value="1"/>
</dbReference>
<evidence type="ECO:0000256" key="8">
    <source>
        <dbReference type="ARBA" id="ARBA00023136"/>
    </source>
</evidence>
<sequence>MTLTIENFMLIGSLLLFASIVFARNSSRIGLPMLMFFLVAGMLAGSEGIGGIEFKDPKASQFIGVISLCIILFSSGLETDWLRVRRVLGRGLMLSTVGVIITATAIGLFVWQTTDFSLLEGLLLGSIVSSTDAAAVFSILREKDLSLKSGLRPTLELESGSNDPMAFILVISLLQLVLSSSASAMDVIQSFVSHMAIGAVAGLGFGYAGKQIINRIRLSFEGLYPILMLSLVYIAFYATDLIDGNGFLAVYICGVYLGNQKLIHKRTILKMFDATAWLMQIILFLTLGLLVSPSEIIPFIGIGLAIAAFLIFAARPLAVFVSLLPFRIPAREKLFISWVGLRGAVPIVFATYPLMAGIDKAGVIFNIVFFISITSVLIQGTTLPLIAKWLKVTVPRSMRQQTTIDRLLDDEDKSAMEEIPVPEGSSVIGKRIVDLRFPANSIIAMIRRGDRFVTPKGSTVIEACDILMVLLEDKKDLPAVYGSLKLPYSTSEKIPADIPFRKQVRRLRSWFRKRG</sequence>
<dbReference type="Gene3D" id="1.20.1530.20">
    <property type="match status" value="1"/>
</dbReference>
<feature type="transmembrane region" description="Helical" evidence="9">
    <location>
        <begin position="220"/>
        <end position="238"/>
    </location>
</feature>
<reference evidence="11" key="1">
    <citation type="submission" date="2019-08" db="EMBL/GenBank/DDBJ databases">
        <authorList>
            <person name="Kucharzyk K."/>
            <person name="Murdoch R.W."/>
            <person name="Higgins S."/>
            <person name="Loffler F."/>
        </authorList>
    </citation>
    <scope>NUCLEOTIDE SEQUENCE</scope>
</reference>
<dbReference type="GO" id="GO:0006813">
    <property type="term" value="P:potassium ion transport"/>
    <property type="evidence" value="ECO:0007669"/>
    <property type="project" value="InterPro"/>
</dbReference>
<dbReference type="InterPro" id="IPR038770">
    <property type="entry name" value="Na+/solute_symporter_sf"/>
</dbReference>
<protein>
    <submittedName>
        <fullName evidence="11">K(+)/H(+) antiporter NhaP</fullName>
    </submittedName>
</protein>
<dbReference type="PANTHER" id="PTHR32507:SF7">
    <property type="entry name" value="K(+)_H(+) ANTIPORTER NHAP2"/>
    <property type="match status" value="1"/>
</dbReference>
<feature type="transmembrane region" description="Helical" evidence="9">
    <location>
        <begin position="191"/>
        <end position="208"/>
    </location>
</feature>
<dbReference type="InterPro" id="IPR036721">
    <property type="entry name" value="RCK_C_sf"/>
</dbReference>
<evidence type="ECO:0000256" key="9">
    <source>
        <dbReference type="SAM" id="Phobius"/>
    </source>
</evidence>
<evidence type="ECO:0000256" key="7">
    <source>
        <dbReference type="ARBA" id="ARBA00023065"/>
    </source>
</evidence>
<dbReference type="InterPro" id="IPR006153">
    <property type="entry name" value="Cation/H_exchanger_TM"/>
</dbReference>
<dbReference type="GO" id="GO:0008324">
    <property type="term" value="F:monoatomic cation transmembrane transporter activity"/>
    <property type="evidence" value="ECO:0007669"/>
    <property type="project" value="InterPro"/>
</dbReference>
<evidence type="ECO:0000256" key="1">
    <source>
        <dbReference type="ARBA" id="ARBA00004651"/>
    </source>
</evidence>
<feature type="transmembrane region" description="Helical" evidence="9">
    <location>
        <begin position="61"/>
        <end position="79"/>
    </location>
</feature>
<evidence type="ECO:0000256" key="4">
    <source>
        <dbReference type="ARBA" id="ARBA00022475"/>
    </source>
</evidence>
<feature type="transmembrane region" description="Helical" evidence="9">
    <location>
        <begin position="296"/>
        <end position="323"/>
    </location>
</feature>
<dbReference type="NCBIfam" id="NF003715">
    <property type="entry name" value="PRK05326.1-2"/>
    <property type="match status" value="1"/>
</dbReference>
<comment type="caution">
    <text evidence="11">The sequence shown here is derived from an EMBL/GenBank/DDBJ whole genome shotgun (WGS) entry which is preliminary data.</text>
</comment>
<dbReference type="Pfam" id="PF02080">
    <property type="entry name" value="TrkA_C"/>
    <property type="match status" value="1"/>
</dbReference>
<dbReference type="EMBL" id="VSSQ01000614">
    <property type="protein sequence ID" value="MPL98547.1"/>
    <property type="molecule type" value="Genomic_DNA"/>
</dbReference>
<comment type="subcellular location">
    <subcellularLocation>
        <location evidence="1">Cell membrane</location>
        <topology evidence="1">Multi-pass membrane protein</topology>
    </subcellularLocation>
</comment>
<dbReference type="GO" id="GO:0005886">
    <property type="term" value="C:plasma membrane"/>
    <property type="evidence" value="ECO:0007669"/>
    <property type="project" value="UniProtKB-SubCell"/>
</dbReference>
<dbReference type="SUPFAM" id="SSF116726">
    <property type="entry name" value="TrkA C-terminal domain-like"/>
    <property type="match status" value="1"/>
</dbReference>
<evidence type="ECO:0000256" key="5">
    <source>
        <dbReference type="ARBA" id="ARBA00022692"/>
    </source>
</evidence>
<feature type="transmembrane region" description="Helical" evidence="9">
    <location>
        <begin position="6"/>
        <end position="23"/>
    </location>
</feature>
<dbReference type="Pfam" id="PF00999">
    <property type="entry name" value="Na_H_Exchanger"/>
    <property type="match status" value="1"/>
</dbReference>
<keyword evidence="6 9" id="KW-1133">Transmembrane helix</keyword>
<dbReference type="InterPro" id="IPR006037">
    <property type="entry name" value="RCK_C"/>
</dbReference>
<feature type="transmembrane region" description="Helical" evidence="9">
    <location>
        <begin position="271"/>
        <end position="290"/>
    </location>
</feature>
<dbReference type="PROSITE" id="PS51202">
    <property type="entry name" value="RCK_C"/>
    <property type="match status" value="1"/>
</dbReference>
<accession>A0A644W4P0</accession>
<dbReference type="AlphaFoldDB" id="A0A644W4P0"/>
<evidence type="ECO:0000313" key="11">
    <source>
        <dbReference type="EMBL" id="MPL98547.1"/>
    </source>
</evidence>
<evidence type="ECO:0000256" key="3">
    <source>
        <dbReference type="ARBA" id="ARBA00022449"/>
    </source>
</evidence>
<keyword evidence="8 9" id="KW-0472">Membrane</keyword>
<evidence type="ECO:0000256" key="6">
    <source>
        <dbReference type="ARBA" id="ARBA00022989"/>
    </source>
</evidence>